<organism evidence="2 3">
    <name type="scientific">Cellulomonas aerilata</name>
    <dbReference type="NCBI Taxonomy" id="515326"/>
    <lineage>
        <taxon>Bacteria</taxon>
        <taxon>Bacillati</taxon>
        <taxon>Actinomycetota</taxon>
        <taxon>Actinomycetes</taxon>
        <taxon>Micrococcales</taxon>
        <taxon>Cellulomonadaceae</taxon>
        <taxon>Cellulomonas</taxon>
    </lineage>
</organism>
<proteinExistence type="predicted"/>
<gene>
    <name evidence="2" type="ORF">CAE01nite_29610</name>
</gene>
<accession>A0A512DFN2</accession>
<name>A0A512DFN2_9CELL</name>
<dbReference type="RefSeq" id="WP_146906099.1">
    <property type="nucleotide sequence ID" value="NZ_BAAARM010000005.1"/>
</dbReference>
<evidence type="ECO:0000256" key="1">
    <source>
        <dbReference type="SAM" id="MobiDB-lite"/>
    </source>
</evidence>
<reference evidence="2 3" key="1">
    <citation type="submission" date="2019-07" db="EMBL/GenBank/DDBJ databases">
        <title>Whole genome shotgun sequence of Cellulomonas aerilata NBRC 106308.</title>
        <authorList>
            <person name="Hosoyama A."/>
            <person name="Uohara A."/>
            <person name="Ohji S."/>
            <person name="Ichikawa N."/>
        </authorList>
    </citation>
    <scope>NUCLEOTIDE SEQUENCE [LARGE SCALE GENOMIC DNA]</scope>
    <source>
        <strain evidence="2 3">NBRC 106308</strain>
    </source>
</reference>
<protein>
    <submittedName>
        <fullName evidence="2">Uncharacterized protein</fullName>
    </submittedName>
</protein>
<comment type="caution">
    <text evidence="2">The sequence shown here is derived from an EMBL/GenBank/DDBJ whole genome shotgun (WGS) entry which is preliminary data.</text>
</comment>
<keyword evidence="3" id="KW-1185">Reference proteome</keyword>
<dbReference type="EMBL" id="BJYY01000018">
    <property type="protein sequence ID" value="GEO35236.1"/>
    <property type="molecule type" value="Genomic_DNA"/>
</dbReference>
<dbReference type="OrthoDB" id="3694089at2"/>
<feature type="region of interest" description="Disordered" evidence="1">
    <location>
        <begin position="79"/>
        <end position="106"/>
    </location>
</feature>
<dbReference type="Proteomes" id="UP000321181">
    <property type="component" value="Unassembled WGS sequence"/>
</dbReference>
<evidence type="ECO:0000313" key="2">
    <source>
        <dbReference type="EMBL" id="GEO35236.1"/>
    </source>
</evidence>
<feature type="compositionally biased region" description="Basic and acidic residues" evidence="1">
    <location>
        <begin position="79"/>
        <end position="92"/>
    </location>
</feature>
<sequence length="106" mass="10937">MTDGYVVDPEVLRSVAGTLRSRADANGSPGTYGLGGRVDAGRSSGEIAKAVKWLGEELEKATTSLDALADNLQGVADRYRATDEGSARDYDGARTPAPSAGPVGPR</sequence>
<evidence type="ECO:0000313" key="3">
    <source>
        <dbReference type="Proteomes" id="UP000321181"/>
    </source>
</evidence>
<dbReference type="AlphaFoldDB" id="A0A512DFN2"/>